<name>A0ABD3NFA1_9STRA</name>
<gene>
    <name evidence="3" type="ORF">ACHAW5_009575</name>
</gene>
<keyword evidence="1" id="KW-0812">Transmembrane</keyword>
<reference evidence="3 4" key="1">
    <citation type="submission" date="2024-10" db="EMBL/GenBank/DDBJ databases">
        <title>Updated reference genomes for cyclostephanoid diatoms.</title>
        <authorList>
            <person name="Roberts W.R."/>
            <person name="Alverson A.J."/>
        </authorList>
    </citation>
    <scope>NUCLEOTIDE SEQUENCE [LARGE SCALE GENOMIC DNA]</scope>
    <source>
        <strain evidence="3 4">AJA276-08</strain>
    </source>
</reference>
<organism evidence="3 4">
    <name type="scientific">Stephanodiscus triporus</name>
    <dbReference type="NCBI Taxonomy" id="2934178"/>
    <lineage>
        <taxon>Eukaryota</taxon>
        <taxon>Sar</taxon>
        <taxon>Stramenopiles</taxon>
        <taxon>Ochrophyta</taxon>
        <taxon>Bacillariophyta</taxon>
        <taxon>Coscinodiscophyceae</taxon>
        <taxon>Thalassiosirophycidae</taxon>
        <taxon>Stephanodiscales</taxon>
        <taxon>Stephanodiscaceae</taxon>
        <taxon>Stephanodiscus</taxon>
    </lineage>
</organism>
<comment type="caution">
    <text evidence="3">The sequence shown here is derived from an EMBL/GenBank/DDBJ whole genome shotgun (WGS) entry which is preliminary data.</text>
</comment>
<keyword evidence="4" id="KW-1185">Reference proteome</keyword>
<keyword evidence="2" id="KW-0732">Signal</keyword>
<dbReference type="AlphaFoldDB" id="A0ABD3NFA1"/>
<evidence type="ECO:0000313" key="4">
    <source>
        <dbReference type="Proteomes" id="UP001530315"/>
    </source>
</evidence>
<keyword evidence="1" id="KW-0472">Membrane</keyword>
<feature type="signal peptide" evidence="2">
    <location>
        <begin position="1"/>
        <end position="22"/>
    </location>
</feature>
<sequence>MKSYCLSIFTFFFASVLHSTVAQGVFPQAKFQLNERARKTIRLSYINQRDLSVQDVNLRQWNLAEYEAIMSSLSGQGNLRHRQTQQNADYTYSYVGPDTGVTKWQIAALVFVITATVALAYYAWALRHELSHLNQYLPLGYKLFPESGDLYDDEGKIDGVELS</sequence>
<evidence type="ECO:0000256" key="1">
    <source>
        <dbReference type="SAM" id="Phobius"/>
    </source>
</evidence>
<dbReference type="EMBL" id="JALLAZ020001455">
    <property type="protein sequence ID" value="KAL3774632.1"/>
    <property type="molecule type" value="Genomic_DNA"/>
</dbReference>
<feature type="transmembrane region" description="Helical" evidence="1">
    <location>
        <begin position="104"/>
        <end position="124"/>
    </location>
</feature>
<keyword evidence="1" id="KW-1133">Transmembrane helix</keyword>
<protein>
    <submittedName>
        <fullName evidence="3">Uncharacterized protein</fullName>
    </submittedName>
</protein>
<proteinExistence type="predicted"/>
<evidence type="ECO:0000313" key="3">
    <source>
        <dbReference type="EMBL" id="KAL3774632.1"/>
    </source>
</evidence>
<accession>A0ABD3NFA1</accession>
<feature type="chain" id="PRO_5044885369" evidence="2">
    <location>
        <begin position="23"/>
        <end position="163"/>
    </location>
</feature>
<dbReference type="Proteomes" id="UP001530315">
    <property type="component" value="Unassembled WGS sequence"/>
</dbReference>
<evidence type="ECO:0000256" key="2">
    <source>
        <dbReference type="SAM" id="SignalP"/>
    </source>
</evidence>